<dbReference type="AlphaFoldDB" id="A0A9E8MWV4"/>
<dbReference type="RefSeq" id="WP_267677103.1">
    <property type="nucleotide sequence ID" value="NZ_CP113088.1"/>
</dbReference>
<reference evidence="1" key="1">
    <citation type="submission" date="2022-11" db="EMBL/GenBank/DDBJ databases">
        <title>Lacinutrix neustonica HL-RS19T sp. nov., isolated from the surface microlayer sample of brackish Lake Shihwa.</title>
        <authorList>
            <person name="Choi J.Y."/>
            <person name="Hwang C.Y."/>
        </authorList>
    </citation>
    <scope>NUCLEOTIDE SEQUENCE</scope>
    <source>
        <strain evidence="1">HL-RS19</strain>
    </source>
</reference>
<evidence type="ECO:0000313" key="1">
    <source>
        <dbReference type="EMBL" id="WAC02506.1"/>
    </source>
</evidence>
<name>A0A9E8MWV4_9FLAO</name>
<keyword evidence="2" id="KW-1185">Reference proteome</keyword>
<proteinExistence type="predicted"/>
<gene>
    <name evidence="1" type="ORF">N7U66_01985</name>
</gene>
<dbReference type="KEGG" id="lnu:N7U66_01985"/>
<sequence length="80" mass="9012">MSPYHKSKNHVESKKGNKFQPMMCTIKYSNSGHEKMFPVLMNINTKVVVLEEVGMVVTPNGKGQTSGLKWATGYFGKFTR</sequence>
<accession>A0A9E8MWV4</accession>
<dbReference type="Proteomes" id="UP001164705">
    <property type="component" value="Chromosome"/>
</dbReference>
<evidence type="ECO:0000313" key="2">
    <source>
        <dbReference type="Proteomes" id="UP001164705"/>
    </source>
</evidence>
<organism evidence="1 2">
    <name type="scientific">Lacinutrix neustonica</name>
    <dbReference type="NCBI Taxonomy" id="2980107"/>
    <lineage>
        <taxon>Bacteria</taxon>
        <taxon>Pseudomonadati</taxon>
        <taxon>Bacteroidota</taxon>
        <taxon>Flavobacteriia</taxon>
        <taxon>Flavobacteriales</taxon>
        <taxon>Flavobacteriaceae</taxon>
        <taxon>Lacinutrix</taxon>
    </lineage>
</organism>
<protein>
    <submittedName>
        <fullName evidence="1">Uncharacterized protein</fullName>
    </submittedName>
</protein>
<dbReference type="EMBL" id="CP113088">
    <property type="protein sequence ID" value="WAC02506.1"/>
    <property type="molecule type" value="Genomic_DNA"/>
</dbReference>